<dbReference type="EMBL" id="JBEFKJ010000004">
    <property type="protein sequence ID" value="KAL2046175.1"/>
    <property type="molecule type" value="Genomic_DNA"/>
</dbReference>
<dbReference type="Proteomes" id="UP001590950">
    <property type="component" value="Unassembled WGS sequence"/>
</dbReference>
<evidence type="ECO:0000313" key="4">
    <source>
        <dbReference type="Proteomes" id="UP001590950"/>
    </source>
</evidence>
<evidence type="ECO:0000259" key="2">
    <source>
        <dbReference type="Pfam" id="PF24864"/>
    </source>
</evidence>
<feature type="region of interest" description="Disordered" evidence="1">
    <location>
        <begin position="324"/>
        <end position="355"/>
    </location>
</feature>
<evidence type="ECO:0000256" key="1">
    <source>
        <dbReference type="SAM" id="MobiDB-lite"/>
    </source>
</evidence>
<organism evidence="3 4">
    <name type="scientific">Stereocaulon virgatum</name>
    <dbReference type="NCBI Taxonomy" id="373712"/>
    <lineage>
        <taxon>Eukaryota</taxon>
        <taxon>Fungi</taxon>
        <taxon>Dikarya</taxon>
        <taxon>Ascomycota</taxon>
        <taxon>Pezizomycotina</taxon>
        <taxon>Lecanoromycetes</taxon>
        <taxon>OSLEUM clade</taxon>
        <taxon>Lecanoromycetidae</taxon>
        <taxon>Lecanorales</taxon>
        <taxon>Lecanorineae</taxon>
        <taxon>Stereocaulaceae</taxon>
        <taxon>Stereocaulon</taxon>
    </lineage>
</organism>
<evidence type="ECO:0000313" key="3">
    <source>
        <dbReference type="EMBL" id="KAL2046175.1"/>
    </source>
</evidence>
<proteinExistence type="predicted"/>
<reference evidence="3 4" key="1">
    <citation type="submission" date="2024-09" db="EMBL/GenBank/DDBJ databases">
        <title>Rethinking Asexuality: The Enigmatic Case of Functional Sexual Genes in Lepraria (Stereocaulaceae).</title>
        <authorList>
            <person name="Doellman M."/>
            <person name="Sun Y."/>
            <person name="Barcenas-Pena A."/>
            <person name="Lumbsch H.T."/>
            <person name="Grewe F."/>
        </authorList>
    </citation>
    <scope>NUCLEOTIDE SEQUENCE [LARGE SCALE GENOMIC DNA]</scope>
    <source>
        <strain evidence="3 4">Mercado 3170</strain>
    </source>
</reference>
<dbReference type="InterPro" id="IPR056632">
    <property type="entry name" value="DUF7730"/>
</dbReference>
<feature type="compositionally biased region" description="Basic and acidic residues" evidence="1">
    <location>
        <begin position="339"/>
        <end position="351"/>
    </location>
</feature>
<name>A0ABR4AK86_9LECA</name>
<keyword evidence="4" id="KW-1185">Reference proteome</keyword>
<accession>A0ABR4AK86</accession>
<dbReference type="PANTHER" id="PTHR38790:SF4">
    <property type="entry name" value="2EXR DOMAIN-CONTAINING PROTEIN"/>
    <property type="match status" value="1"/>
</dbReference>
<sequence length="397" mass="45282">MDLRLLTICIHSSTPSLLALPVELQFRIYCLALFNAGAYHITVQNNRKVFNVALNIKKDEDFERLQSSEVDVFPNLRLFGHHVAIAYPCGCKIAQESKFVCNKKLHLCQEKDPYKRMGCACNARPTGLALFSVCHLIRKVAVPIFYGDNVLDLVLREETLPFLQDLTPLACESIRKISLTIQLYNTHLEEQGGRAKVLDHIAKYLKGLRSLVVTVYDESDTFAHFDARLRKQTSLVAGIKDRQQSRAELERMRLSAVNELLQRWDMMWLRALAGIRGLSNFEFTLHTMVITSTDGWHMTEAFKQGPVTTQAILRSCLEHRVRESREEVKVDQPPLAEPLSHDDREAGQDHSGKRRLHFSLARRGHDWLIMKNPGTDEFAATSSQYYDTSQNLNSSIS</sequence>
<feature type="domain" description="DUF7730" evidence="2">
    <location>
        <begin position="17"/>
        <end position="244"/>
    </location>
</feature>
<dbReference type="Pfam" id="PF24864">
    <property type="entry name" value="DUF7730"/>
    <property type="match status" value="1"/>
</dbReference>
<protein>
    <recommendedName>
        <fullName evidence="2">DUF7730 domain-containing protein</fullName>
    </recommendedName>
</protein>
<dbReference type="PANTHER" id="PTHR38790">
    <property type="entry name" value="2EXR DOMAIN-CONTAINING PROTEIN-RELATED"/>
    <property type="match status" value="1"/>
</dbReference>
<gene>
    <name evidence="3" type="ORF">N7G274_001622</name>
</gene>
<comment type="caution">
    <text evidence="3">The sequence shown here is derived from an EMBL/GenBank/DDBJ whole genome shotgun (WGS) entry which is preliminary data.</text>
</comment>